<dbReference type="GO" id="GO:0006313">
    <property type="term" value="P:DNA transposition"/>
    <property type="evidence" value="ECO:0007669"/>
    <property type="project" value="InterPro"/>
</dbReference>
<protein>
    <submittedName>
        <fullName evidence="2">IS3 family transposase</fullName>
    </submittedName>
</protein>
<evidence type="ECO:0000313" key="3">
    <source>
        <dbReference type="Proteomes" id="UP000529637"/>
    </source>
</evidence>
<name>A0A7Y6NTP1_9BURK</name>
<dbReference type="PANTHER" id="PTHR47515">
    <property type="entry name" value="LOW CALCIUM RESPONSE LOCUS PROTEIN T"/>
    <property type="match status" value="1"/>
</dbReference>
<evidence type="ECO:0000313" key="2">
    <source>
        <dbReference type="EMBL" id="NUZ09146.1"/>
    </source>
</evidence>
<dbReference type="GO" id="GO:0004803">
    <property type="term" value="F:transposase activity"/>
    <property type="evidence" value="ECO:0007669"/>
    <property type="project" value="InterPro"/>
</dbReference>
<reference evidence="2 3" key="1">
    <citation type="submission" date="2020-06" db="EMBL/GenBank/DDBJ databases">
        <title>Schlegella sp. ID0723 isolated from air conditioner.</title>
        <authorList>
            <person name="Kim D.Y."/>
            <person name="Kim D.-U."/>
        </authorList>
    </citation>
    <scope>NUCLEOTIDE SEQUENCE [LARGE SCALE GENOMIC DNA]</scope>
    <source>
        <strain evidence="2 3">ID0723</strain>
    </source>
</reference>
<dbReference type="GO" id="GO:0015074">
    <property type="term" value="P:DNA integration"/>
    <property type="evidence" value="ECO:0007669"/>
    <property type="project" value="InterPro"/>
</dbReference>
<dbReference type="InterPro" id="IPR025948">
    <property type="entry name" value="HTH-like_dom"/>
</dbReference>
<dbReference type="GO" id="GO:0003677">
    <property type="term" value="F:DNA binding"/>
    <property type="evidence" value="ECO:0007669"/>
    <property type="project" value="InterPro"/>
</dbReference>
<feature type="domain" description="Integrase catalytic" evidence="1">
    <location>
        <begin position="193"/>
        <end position="360"/>
    </location>
</feature>
<dbReference type="SUPFAM" id="SSF46689">
    <property type="entry name" value="Homeodomain-like"/>
    <property type="match status" value="1"/>
</dbReference>
<dbReference type="EMBL" id="JABWMJ010000038">
    <property type="protein sequence ID" value="NUZ09146.1"/>
    <property type="molecule type" value="Genomic_DNA"/>
</dbReference>
<organism evidence="2 3">
    <name type="scientific">Piscinibacter koreensis</name>
    <dbReference type="NCBI Taxonomy" id="2742824"/>
    <lineage>
        <taxon>Bacteria</taxon>
        <taxon>Pseudomonadati</taxon>
        <taxon>Pseudomonadota</taxon>
        <taxon>Betaproteobacteria</taxon>
        <taxon>Burkholderiales</taxon>
        <taxon>Sphaerotilaceae</taxon>
        <taxon>Piscinibacter</taxon>
    </lineage>
</organism>
<sequence length="378" mass="43030">MRKSKYSEEQIIGFLKQAEAGMPVAEICRKGGFSDATFYKWRSKFGGMEVPDAQRLRELEGENAKLKKLLAEAHLDMHALKSVLGGKALAPQAKREAITRMVSEHHLSERRACRLVGLSRDSYRHPPEPDAATRELAGRIVEIAQVRQRFGYRRIHDLLRPEFPSINHKRVWRLYAAANLAVRKRKKVRRPPAERVPLQAASNVNEVWSMDFVSDSLANGRRLKCLTVADDFSHECVDITVDYGISGEYVTRLLDRAAVFRGYPAAVRTDNGPEFTSRAFLAWTNAHGVRHLLIQPGKPMQNGYIESFNGKFRDECLNEHWFQTLHQARDAIAHWRRDYNEVRPHSSIGRIPPALFAEQHRRHAGGAAHQSTATNEIT</sequence>
<dbReference type="Proteomes" id="UP000529637">
    <property type="component" value="Unassembled WGS sequence"/>
</dbReference>
<dbReference type="InterPro" id="IPR012337">
    <property type="entry name" value="RNaseH-like_sf"/>
</dbReference>
<dbReference type="PROSITE" id="PS50994">
    <property type="entry name" value="INTEGRASE"/>
    <property type="match status" value="1"/>
</dbReference>
<dbReference type="InterPro" id="IPR001584">
    <property type="entry name" value="Integrase_cat-core"/>
</dbReference>
<dbReference type="AlphaFoldDB" id="A0A7Y6NTP1"/>
<dbReference type="PANTHER" id="PTHR47515:SF1">
    <property type="entry name" value="BLR2054 PROTEIN"/>
    <property type="match status" value="1"/>
</dbReference>
<accession>A0A7Y6NTP1</accession>
<dbReference type="InterPro" id="IPR002514">
    <property type="entry name" value="Transposase_8"/>
</dbReference>
<dbReference type="InterPro" id="IPR036397">
    <property type="entry name" value="RNaseH_sf"/>
</dbReference>
<dbReference type="InterPro" id="IPR009057">
    <property type="entry name" value="Homeodomain-like_sf"/>
</dbReference>
<dbReference type="Gene3D" id="3.30.420.10">
    <property type="entry name" value="Ribonuclease H-like superfamily/Ribonuclease H"/>
    <property type="match status" value="1"/>
</dbReference>
<dbReference type="Pfam" id="PF13276">
    <property type="entry name" value="HTH_21"/>
    <property type="match status" value="1"/>
</dbReference>
<proteinExistence type="predicted"/>
<dbReference type="Pfam" id="PF13683">
    <property type="entry name" value="rve_3"/>
    <property type="match status" value="1"/>
</dbReference>
<comment type="caution">
    <text evidence="2">The sequence shown here is derived from an EMBL/GenBank/DDBJ whole genome shotgun (WGS) entry which is preliminary data.</text>
</comment>
<dbReference type="Pfam" id="PF01527">
    <property type="entry name" value="HTH_Tnp_1"/>
    <property type="match status" value="1"/>
</dbReference>
<dbReference type="NCBIfam" id="NF033516">
    <property type="entry name" value="transpos_IS3"/>
    <property type="match status" value="1"/>
</dbReference>
<dbReference type="SUPFAM" id="SSF53098">
    <property type="entry name" value="Ribonuclease H-like"/>
    <property type="match status" value="1"/>
</dbReference>
<dbReference type="InterPro" id="IPR048020">
    <property type="entry name" value="Transpos_IS3"/>
</dbReference>
<evidence type="ECO:0000259" key="1">
    <source>
        <dbReference type="PROSITE" id="PS50994"/>
    </source>
</evidence>
<gene>
    <name evidence="2" type="ORF">HQN59_25770</name>
</gene>
<keyword evidence="3" id="KW-1185">Reference proteome</keyword>